<reference evidence="2 3" key="1">
    <citation type="submission" date="2023-08" db="EMBL/GenBank/DDBJ databases">
        <title>Annotated Genome Sequence of Vanrija albida AlHP1.</title>
        <authorList>
            <person name="Herzog R."/>
        </authorList>
    </citation>
    <scope>NUCLEOTIDE SEQUENCE [LARGE SCALE GENOMIC DNA]</scope>
    <source>
        <strain evidence="2 3">AlHP1</strain>
    </source>
</reference>
<dbReference type="EMBL" id="JBBXJM010000001">
    <property type="protein sequence ID" value="KAL1413643.1"/>
    <property type="molecule type" value="Genomic_DNA"/>
</dbReference>
<name>A0ABR3QGU3_9TREE</name>
<evidence type="ECO:0000313" key="3">
    <source>
        <dbReference type="Proteomes" id="UP001565368"/>
    </source>
</evidence>
<dbReference type="Proteomes" id="UP001565368">
    <property type="component" value="Unassembled WGS sequence"/>
</dbReference>
<dbReference type="RefSeq" id="XP_069213587.1">
    <property type="nucleotide sequence ID" value="XM_069350043.1"/>
</dbReference>
<comment type="caution">
    <text evidence="2">The sequence shown here is derived from an EMBL/GenBank/DDBJ whole genome shotgun (WGS) entry which is preliminary data.</text>
</comment>
<feature type="region of interest" description="Disordered" evidence="1">
    <location>
        <begin position="23"/>
        <end position="184"/>
    </location>
</feature>
<organism evidence="2 3">
    <name type="scientific">Vanrija albida</name>
    <dbReference type="NCBI Taxonomy" id="181172"/>
    <lineage>
        <taxon>Eukaryota</taxon>
        <taxon>Fungi</taxon>
        <taxon>Dikarya</taxon>
        <taxon>Basidiomycota</taxon>
        <taxon>Agaricomycotina</taxon>
        <taxon>Tremellomycetes</taxon>
        <taxon>Trichosporonales</taxon>
        <taxon>Trichosporonaceae</taxon>
        <taxon>Vanrija</taxon>
    </lineage>
</organism>
<keyword evidence="3" id="KW-1185">Reference proteome</keyword>
<feature type="compositionally biased region" description="Pro residues" evidence="1">
    <location>
        <begin position="69"/>
        <end position="104"/>
    </location>
</feature>
<dbReference type="GeneID" id="95982464"/>
<feature type="compositionally biased region" description="Low complexity" evidence="1">
    <location>
        <begin position="162"/>
        <end position="171"/>
    </location>
</feature>
<accession>A0ABR3QGU3</accession>
<feature type="compositionally biased region" description="Basic residues" evidence="1">
    <location>
        <begin position="42"/>
        <end position="58"/>
    </location>
</feature>
<gene>
    <name evidence="2" type="ORF">Q8F55_001421</name>
</gene>
<sequence>MAAAAHPPPLKRVTQTGVWGELVWQTEPAREPAPPPVPPRPVVRRRAPPPQPPRRKTRPPIVSIEEEAPPPVPPPPRPAHRAPPPRPAHSPPPRPAHRPLPPLPTAVQQAHVVRTARPRLVSLKRRDQEPLHRPAPRPPPLSVTRDDVPPLVADTPTPPRSASPASSDGGPQTPPTPTLPSLWFLPLPMPPSMAPDAPTAVDDDWGLGAHFALLKSG</sequence>
<proteinExistence type="predicted"/>
<evidence type="ECO:0000313" key="2">
    <source>
        <dbReference type="EMBL" id="KAL1413643.1"/>
    </source>
</evidence>
<feature type="compositionally biased region" description="Pro residues" evidence="1">
    <location>
        <begin position="31"/>
        <end position="41"/>
    </location>
</feature>
<evidence type="ECO:0000256" key="1">
    <source>
        <dbReference type="SAM" id="MobiDB-lite"/>
    </source>
</evidence>
<dbReference type="PRINTS" id="PR01217">
    <property type="entry name" value="PRICHEXTENSN"/>
</dbReference>
<protein>
    <submittedName>
        <fullName evidence="2">Uncharacterized protein</fullName>
    </submittedName>
</protein>